<accession>A0A937K3G1</accession>
<protein>
    <submittedName>
        <fullName evidence="3">Nucleotidyltransferase domain-containing protein</fullName>
    </submittedName>
</protein>
<evidence type="ECO:0000313" key="3">
    <source>
        <dbReference type="EMBL" id="MBL4930448.1"/>
    </source>
</evidence>
<comment type="caution">
    <text evidence="3">The sequence shown here is derived from an EMBL/GenBank/DDBJ whole genome shotgun (WGS) entry which is preliminary data.</text>
</comment>
<dbReference type="InterPro" id="IPR025117">
    <property type="entry name" value="DUF4037"/>
</dbReference>
<dbReference type="InterPro" id="IPR043519">
    <property type="entry name" value="NT_sf"/>
</dbReference>
<keyword evidence="4" id="KW-1185">Reference proteome</keyword>
<dbReference type="Pfam" id="PF13228">
    <property type="entry name" value="DUF4037"/>
    <property type="match status" value="1"/>
</dbReference>
<gene>
    <name evidence="3" type="ORF">JK634_01300</name>
</gene>
<feature type="domain" description="DUF4037" evidence="1">
    <location>
        <begin position="136"/>
        <end position="220"/>
    </location>
</feature>
<feature type="domain" description="Polymerase beta nucleotidyltransferase" evidence="2">
    <location>
        <begin position="9"/>
        <end position="67"/>
    </location>
</feature>
<dbReference type="Proteomes" id="UP000623681">
    <property type="component" value="Unassembled WGS sequence"/>
</dbReference>
<reference evidence="3" key="1">
    <citation type="submission" date="2021-01" db="EMBL/GenBank/DDBJ databases">
        <title>Genome public.</title>
        <authorList>
            <person name="Liu C."/>
            <person name="Sun Q."/>
        </authorList>
    </citation>
    <scope>NUCLEOTIDE SEQUENCE</scope>
    <source>
        <strain evidence="3">YIM B02565</strain>
    </source>
</reference>
<dbReference type="AlphaFoldDB" id="A0A937K3G1"/>
<dbReference type="EMBL" id="JAESWA010000005">
    <property type="protein sequence ID" value="MBL4930448.1"/>
    <property type="molecule type" value="Genomic_DNA"/>
</dbReference>
<sequence>MENEMILDKIKNALKNVRGIESIVLGGSRAKGSFSEKSDIDIGIYYSDSSKLDLESLSRIATELDDTNRSNIITKIGEWGPWINGGGWLNVDGIAVDFLLRDLNKVSSVIDECLNGKITIDYQAGHPHGFVNTIYVAEVFYCKILLDESNNIAKLKDKITPYPQAIKRGIVEKFLWEAGFSCAIASKSIAKKDIVYASGCFYRAISCLTQVIYALNETYIMNEKGAIANVCAFKIIPKNFESRVEKIFCSLTSEPEDIEILIDQLSGIIKEVEELCKKNI</sequence>
<organism evidence="3 4">
    <name type="scientific">Clostridium paridis</name>
    <dbReference type="NCBI Taxonomy" id="2803863"/>
    <lineage>
        <taxon>Bacteria</taxon>
        <taxon>Bacillati</taxon>
        <taxon>Bacillota</taxon>
        <taxon>Clostridia</taxon>
        <taxon>Eubacteriales</taxon>
        <taxon>Clostridiaceae</taxon>
        <taxon>Clostridium</taxon>
    </lineage>
</organism>
<dbReference type="RefSeq" id="WP_202765830.1">
    <property type="nucleotide sequence ID" value="NZ_JAESWA010000005.1"/>
</dbReference>
<name>A0A937K3G1_9CLOT</name>
<dbReference type="InterPro" id="IPR041633">
    <property type="entry name" value="Polbeta"/>
</dbReference>
<dbReference type="CDD" id="cd05403">
    <property type="entry name" value="NT_KNTase_like"/>
    <property type="match status" value="1"/>
</dbReference>
<evidence type="ECO:0000259" key="1">
    <source>
        <dbReference type="Pfam" id="PF13228"/>
    </source>
</evidence>
<evidence type="ECO:0000259" key="2">
    <source>
        <dbReference type="Pfam" id="PF18765"/>
    </source>
</evidence>
<dbReference type="SUPFAM" id="SSF81301">
    <property type="entry name" value="Nucleotidyltransferase"/>
    <property type="match status" value="1"/>
</dbReference>
<evidence type="ECO:0000313" key="4">
    <source>
        <dbReference type="Proteomes" id="UP000623681"/>
    </source>
</evidence>
<dbReference type="Pfam" id="PF18765">
    <property type="entry name" value="Polbeta"/>
    <property type="match status" value="1"/>
</dbReference>
<dbReference type="Gene3D" id="3.30.460.10">
    <property type="entry name" value="Beta Polymerase, domain 2"/>
    <property type="match status" value="1"/>
</dbReference>
<proteinExistence type="predicted"/>